<proteinExistence type="predicted"/>
<organism evidence="1 2">
    <name type="scientific">Larkinella humicola</name>
    <dbReference type="NCBI Taxonomy" id="2607654"/>
    <lineage>
        <taxon>Bacteria</taxon>
        <taxon>Pseudomonadati</taxon>
        <taxon>Bacteroidota</taxon>
        <taxon>Cytophagia</taxon>
        <taxon>Cytophagales</taxon>
        <taxon>Spirosomataceae</taxon>
        <taxon>Larkinella</taxon>
    </lineage>
</organism>
<accession>A0A5N1JCB9</accession>
<keyword evidence="2" id="KW-1185">Reference proteome</keyword>
<comment type="caution">
    <text evidence="1">The sequence shown here is derived from an EMBL/GenBank/DDBJ whole genome shotgun (WGS) entry which is preliminary data.</text>
</comment>
<evidence type="ECO:0000313" key="2">
    <source>
        <dbReference type="Proteomes" id="UP000326344"/>
    </source>
</evidence>
<protein>
    <submittedName>
        <fullName evidence="1">Uncharacterized protein</fullName>
    </submittedName>
</protein>
<dbReference type="Proteomes" id="UP000326344">
    <property type="component" value="Unassembled WGS sequence"/>
</dbReference>
<reference evidence="1 2" key="1">
    <citation type="submission" date="2019-09" db="EMBL/GenBank/DDBJ databases">
        <title>Genome Sequence of Larkinella sp MA1.</title>
        <authorList>
            <person name="Srinivasan S."/>
        </authorList>
    </citation>
    <scope>NUCLEOTIDE SEQUENCE [LARGE SCALE GENOMIC DNA]</scope>
    <source>
        <strain evidence="1 2">MA1</strain>
    </source>
</reference>
<dbReference type="AlphaFoldDB" id="A0A5N1JCB9"/>
<dbReference type="RefSeq" id="WP_150881201.1">
    <property type="nucleotide sequence ID" value="NZ_VTWS01000010.1"/>
</dbReference>
<gene>
    <name evidence="1" type="ORF">F0P93_28475</name>
</gene>
<evidence type="ECO:0000313" key="1">
    <source>
        <dbReference type="EMBL" id="KAA9346517.1"/>
    </source>
</evidence>
<name>A0A5N1JCB9_9BACT</name>
<dbReference type="EMBL" id="VTWS01000010">
    <property type="protein sequence ID" value="KAA9346517.1"/>
    <property type="molecule type" value="Genomic_DNA"/>
</dbReference>
<sequence length="169" mass="19196">MHPAPQHRTILNWIQPSDAERYEIYSELGLPQAVLTIEAHQYATLDSRFGSYRIHRQTPATTIAVTDAGGVSIATIRTGWWGRLSLTFDDGRELRFNSSSVFRSRWLWSNANGEPRAVVQRSRIFFAPEWPIREGLSALLAGLTIYFIVTRPKSVFGLRLSVFAGPTFW</sequence>